<feature type="transmembrane region" description="Helical" evidence="2">
    <location>
        <begin position="17"/>
        <end position="42"/>
    </location>
</feature>
<dbReference type="GO" id="GO:0009060">
    <property type="term" value="P:aerobic respiration"/>
    <property type="evidence" value="ECO:0007669"/>
    <property type="project" value="InterPro"/>
</dbReference>
<feature type="transmembrane region" description="Helical" evidence="2">
    <location>
        <begin position="187"/>
        <end position="212"/>
    </location>
</feature>
<keyword evidence="2" id="KW-0812">Transmembrane</keyword>
<dbReference type="AlphaFoldDB" id="A0A0N1F5V7"/>
<gene>
    <name evidence="4" type="ORF">AE618_13770</name>
</gene>
<keyword evidence="1" id="KW-0813">Transport</keyword>
<accession>A0A0N1F5V7</accession>
<dbReference type="PROSITE" id="PS50855">
    <property type="entry name" value="COX1"/>
    <property type="match status" value="1"/>
</dbReference>
<feature type="transmembrane region" description="Helical" evidence="2">
    <location>
        <begin position="62"/>
        <end position="80"/>
    </location>
</feature>
<dbReference type="OrthoDB" id="9767153at2"/>
<protein>
    <submittedName>
        <fullName evidence="4">Nitric oxide reductase</fullName>
    </submittedName>
</protein>
<dbReference type="PATRIC" id="fig|1526658.3.peg.2682"/>
<feature type="domain" description="Cytochrome oxidase subunit I profile" evidence="3">
    <location>
        <begin position="1"/>
        <end position="454"/>
    </location>
</feature>
<feature type="transmembrane region" description="Helical" evidence="2">
    <location>
        <begin position="155"/>
        <end position="175"/>
    </location>
</feature>
<dbReference type="GO" id="GO:0022904">
    <property type="term" value="P:respiratory electron transport chain"/>
    <property type="evidence" value="ECO:0007669"/>
    <property type="project" value="TreeGrafter"/>
</dbReference>
<feature type="transmembrane region" description="Helical" evidence="2">
    <location>
        <begin position="224"/>
        <end position="247"/>
    </location>
</feature>
<dbReference type="GO" id="GO:0015990">
    <property type="term" value="P:electron transport coupled proton transport"/>
    <property type="evidence" value="ECO:0007669"/>
    <property type="project" value="TreeGrafter"/>
</dbReference>
<feature type="transmembrane region" description="Helical" evidence="2">
    <location>
        <begin position="365"/>
        <end position="391"/>
    </location>
</feature>
<comment type="caution">
    <text evidence="4">The sequence shown here is derived from an EMBL/GenBank/DDBJ whole genome shotgun (WGS) entry which is preliminary data.</text>
</comment>
<keyword evidence="5" id="KW-1185">Reference proteome</keyword>
<dbReference type="Proteomes" id="UP000037822">
    <property type="component" value="Unassembled WGS sequence"/>
</dbReference>
<feature type="transmembrane region" description="Helical" evidence="2">
    <location>
        <begin position="333"/>
        <end position="353"/>
    </location>
</feature>
<feature type="transmembrane region" description="Helical" evidence="2">
    <location>
        <begin position="92"/>
        <end position="114"/>
    </location>
</feature>
<evidence type="ECO:0000259" key="3">
    <source>
        <dbReference type="PROSITE" id="PS50855"/>
    </source>
</evidence>
<evidence type="ECO:0000313" key="4">
    <source>
        <dbReference type="EMBL" id="KPH80413.1"/>
    </source>
</evidence>
<sequence>MPGYNTTKYKTQNVAMLYFYGALALFLAQVTFGVVAGLIYVLPNTLSVLLPFNIVRMIHTNALVVWLLLGFMGATYYLLPEEAETELYSPRLAILQFWLFFIAAAIAVVGYLFRIHEGREFLEQPFAIKVGIVIVVLIFLFNITMTSLKGRKTTVTNILLFGLWGLAVFFLFAFYNPANLALDKMYWWYVIHLWVEGVWELIMASVLAFLMIKLNGVDREVVEKWLYVIVGLALFSGILGTGHHYYWIGAPGYWQWIGSLFSTLEVAPFFTMVIFTFQMTWKAGRNHPNKAALLWSIGCSVMAFFGAGVWGFLHTLSSVNYYTHGTQLTAAHGHLAFFGAYVMLNLAMMAYAIPELKGRAPYNQGLSIASFWLMVTAMSVMTFALTFAGVIQAHLQRVLGQPFIEVQDQLALFYWIRLGSGVVVVLSVLMFVWAVLVPGKEHRAEFAGLAQPAE</sequence>
<evidence type="ECO:0000256" key="2">
    <source>
        <dbReference type="SAM" id="Phobius"/>
    </source>
</evidence>
<organism evidence="4 5">
    <name type="scientific">Bosea vaviloviae</name>
    <dbReference type="NCBI Taxonomy" id="1526658"/>
    <lineage>
        <taxon>Bacteria</taxon>
        <taxon>Pseudomonadati</taxon>
        <taxon>Pseudomonadota</taxon>
        <taxon>Alphaproteobacteria</taxon>
        <taxon>Hyphomicrobiales</taxon>
        <taxon>Boseaceae</taxon>
        <taxon>Bosea</taxon>
    </lineage>
</organism>
<dbReference type="GO" id="GO:0020037">
    <property type="term" value="F:heme binding"/>
    <property type="evidence" value="ECO:0007669"/>
    <property type="project" value="InterPro"/>
</dbReference>
<feature type="transmembrane region" description="Helical" evidence="2">
    <location>
        <begin position="411"/>
        <end position="436"/>
    </location>
</feature>
<dbReference type="InterPro" id="IPR036927">
    <property type="entry name" value="Cyt_c_oxase-like_su1_sf"/>
</dbReference>
<dbReference type="Pfam" id="PF00115">
    <property type="entry name" value="COX1"/>
    <property type="match status" value="1"/>
</dbReference>
<reference evidence="4 5" key="1">
    <citation type="submission" date="2015-07" db="EMBL/GenBank/DDBJ databases">
        <title>Whole genome sequencing of Bosea vaviloviae isolated from cave pool.</title>
        <authorList>
            <person name="Tan N.E.H."/>
            <person name="Lee Y.P."/>
            <person name="Gan H.M."/>
            <person name="Barton H."/>
            <person name="Savka M.A."/>
        </authorList>
    </citation>
    <scope>NUCLEOTIDE SEQUENCE [LARGE SCALE GENOMIC DNA]</scope>
    <source>
        <strain evidence="4 5">SD260</strain>
    </source>
</reference>
<feature type="transmembrane region" description="Helical" evidence="2">
    <location>
        <begin position="291"/>
        <end position="313"/>
    </location>
</feature>
<evidence type="ECO:0000256" key="1">
    <source>
        <dbReference type="ARBA" id="ARBA00022660"/>
    </source>
</evidence>
<keyword evidence="2" id="KW-0472">Membrane</keyword>
<dbReference type="PANTHER" id="PTHR10422">
    <property type="entry name" value="CYTOCHROME C OXIDASE SUBUNIT 1"/>
    <property type="match status" value="1"/>
</dbReference>
<dbReference type="EMBL" id="LGSZ01000042">
    <property type="protein sequence ID" value="KPH80413.1"/>
    <property type="molecule type" value="Genomic_DNA"/>
</dbReference>
<dbReference type="Gene3D" id="1.20.210.10">
    <property type="entry name" value="Cytochrome c oxidase-like, subunit I domain"/>
    <property type="match status" value="1"/>
</dbReference>
<feature type="transmembrane region" description="Helical" evidence="2">
    <location>
        <begin position="253"/>
        <end position="279"/>
    </location>
</feature>
<keyword evidence="1" id="KW-0679">Respiratory chain</keyword>
<proteinExistence type="predicted"/>
<dbReference type="InterPro" id="IPR000883">
    <property type="entry name" value="Cyt_C_Oxase_1"/>
</dbReference>
<dbReference type="PANTHER" id="PTHR10422:SF43">
    <property type="entry name" value="NITRIC OXIDE REDUCTASE SUBUNIT B"/>
    <property type="match status" value="1"/>
</dbReference>
<dbReference type="SUPFAM" id="SSF81442">
    <property type="entry name" value="Cytochrome c oxidase subunit I-like"/>
    <property type="match status" value="1"/>
</dbReference>
<name>A0A0N1F5V7_9HYPH</name>
<evidence type="ECO:0000313" key="5">
    <source>
        <dbReference type="Proteomes" id="UP000037822"/>
    </source>
</evidence>
<keyword evidence="2" id="KW-1133">Transmembrane helix</keyword>
<dbReference type="GO" id="GO:0016020">
    <property type="term" value="C:membrane"/>
    <property type="evidence" value="ECO:0007669"/>
    <property type="project" value="InterPro"/>
</dbReference>
<dbReference type="InterPro" id="IPR023616">
    <property type="entry name" value="Cyt_c_oxase-like_su1_dom"/>
</dbReference>
<dbReference type="RefSeq" id="WP_054209674.1">
    <property type="nucleotide sequence ID" value="NZ_LGSZ01000042.1"/>
</dbReference>
<dbReference type="GO" id="GO:0004129">
    <property type="term" value="F:cytochrome-c oxidase activity"/>
    <property type="evidence" value="ECO:0007669"/>
    <property type="project" value="InterPro"/>
</dbReference>
<keyword evidence="1" id="KW-0249">Electron transport</keyword>
<feature type="transmembrane region" description="Helical" evidence="2">
    <location>
        <begin position="126"/>
        <end position="143"/>
    </location>
</feature>